<name>A0ABP7BMF4_9ACTN</name>
<evidence type="ECO:0000256" key="1">
    <source>
        <dbReference type="SAM" id="MobiDB-lite"/>
    </source>
</evidence>
<dbReference type="EMBL" id="BAAAZP010000052">
    <property type="protein sequence ID" value="GAA3663573.1"/>
    <property type="molecule type" value="Genomic_DNA"/>
</dbReference>
<dbReference type="Proteomes" id="UP001500902">
    <property type="component" value="Unassembled WGS sequence"/>
</dbReference>
<comment type="caution">
    <text evidence="2">The sequence shown here is derived from an EMBL/GenBank/DDBJ whole genome shotgun (WGS) entry which is preliminary data.</text>
</comment>
<evidence type="ECO:0000313" key="2">
    <source>
        <dbReference type="EMBL" id="GAA3663573.1"/>
    </source>
</evidence>
<sequence>MKSLRQVGRPGHRIVITVMPMIDQWILEDERELEARCARFRIAKLALDRSDGGHDAENDADGPRQEEADPAA</sequence>
<feature type="region of interest" description="Disordered" evidence="1">
    <location>
        <begin position="48"/>
        <end position="72"/>
    </location>
</feature>
<reference evidence="3" key="1">
    <citation type="journal article" date="2019" name="Int. J. Syst. Evol. Microbiol.">
        <title>The Global Catalogue of Microorganisms (GCM) 10K type strain sequencing project: providing services to taxonomists for standard genome sequencing and annotation.</title>
        <authorList>
            <consortium name="The Broad Institute Genomics Platform"/>
            <consortium name="The Broad Institute Genome Sequencing Center for Infectious Disease"/>
            <person name="Wu L."/>
            <person name="Ma J."/>
        </authorList>
    </citation>
    <scope>NUCLEOTIDE SEQUENCE [LARGE SCALE GENOMIC DNA]</scope>
    <source>
        <strain evidence="3">JCM 16904</strain>
    </source>
</reference>
<evidence type="ECO:0000313" key="3">
    <source>
        <dbReference type="Proteomes" id="UP001500902"/>
    </source>
</evidence>
<gene>
    <name evidence="2" type="ORF">GCM10022224_029420</name>
</gene>
<proteinExistence type="predicted"/>
<accession>A0ABP7BMF4</accession>
<keyword evidence="3" id="KW-1185">Reference proteome</keyword>
<protein>
    <submittedName>
        <fullName evidence="2">Uncharacterized protein</fullName>
    </submittedName>
</protein>
<organism evidence="2 3">
    <name type="scientific">Nonomuraea antimicrobica</name>
    <dbReference type="NCBI Taxonomy" id="561173"/>
    <lineage>
        <taxon>Bacteria</taxon>
        <taxon>Bacillati</taxon>
        <taxon>Actinomycetota</taxon>
        <taxon>Actinomycetes</taxon>
        <taxon>Streptosporangiales</taxon>
        <taxon>Streptosporangiaceae</taxon>
        <taxon>Nonomuraea</taxon>
    </lineage>
</organism>